<dbReference type="GO" id="GO:0004601">
    <property type="term" value="F:peroxidase activity"/>
    <property type="evidence" value="ECO:0007669"/>
    <property type="project" value="InterPro"/>
</dbReference>
<comment type="caution">
    <text evidence="5">The sequence shown here is derived from an EMBL/GenBank/DDBJ whole genome shotgun (WGS) entry which is preliminary data.</text>
</comment>
<dbReference type="PANTHER" id="PTHR11903:SF39">
    <property type="entry name" value="PROSTAGLANDIN G_H SYNTHASE 2-LIKE"/>
    <property type="match status" value="1"/>
</dbReference>
<dbReference type="PROSITE" id="PS50292">
    <property type="entry name" value="PEROXIDASE_3"/>
    <property type="match status" value="1"/>
</dbReference>
<dbReference type="AlphaFoldDB" id="A0A545TUW1"/>
<keyword evidence="3" id="KW-0560">Oxidoreductase</keyword>
<reference evidence="5 6" key="1">
    <citation type="submission" date="2019-06" db="EMBL/GenBank/DDBJ databases">
        <title>Whole genome sequence for Cellvibrionaceae sp. R142.</title>
        <authorList>
            <person name="Wang G."/>
        </authorList>
    </citation>
    <scope>NUCLEOTIDE SEQUENCE [LARGE SCALE GENOMIC DNA]</scope>
    <source>
        <strain evidence="5 6">R142</strain>
    </source>
</reference>
<evidence type="ECO:0000256" key="4">
    <source>
        <dbReference type="ARBA" id="ARBA00023004"/>
    </source>
</evidence>
<evidence type="ECO:0008006" key="7">
    <source>
        <dbReference type="Google" id="ProtNLM"/>
    </source>
</evidence>
<keyword evidence="2" id="KW-0223">Dioxygenase</keyword>
<dbReference type="GO" id="GO:0006979">
    <property type="term" value="P:response to oxidative stress"/>
    <property type="evidence" value="ECO:0007669"/>
    <property type="project" value="InterPro"/>
</dbReference>
<accession>A0A545TUW1</accession>
<dbReference type="PANTHER" id="PTHR11903">
    <property type="entry name" value="PROSTAGLANDIN G/H SYNTHASE"/>
    <property type="match status" value="1"/>
</dbReference>
<evidence type="ECO:0000313" key="6">
    <source>
        <dbReference type="Proteomes" id="UP000319732"/>
    </source>
</evidence>
<protein>
    <recommendedName>
        <fullName evidence="7">Heme peroxidase</fullName>
    </recommendedName>
</protein>
<evidence type="ECO:0000256" key="1">
    <source>
        <dbReference type="ARBA" id="ARBA00022723"/>
    </source>
</evidence>
<evidence type="ECO:0000256" key="2">
    <source>
        <dbReference type="ARBA" id="ARBA00022964"/>
    </source>
</evidence>
<dbReference type="Gene3D" id="1.10.640.10">
    <property type="entry name" value="Haem peroxidase domain superfamily, animal type"/>
    <property type="match status" value="1"/>
</dbReference>
<dbReference type="InterPro" id="IPR050783">
    <property type="entry name" value="Oxylipin_biosynth_metab"/>
</dbReference>
<dbReference type="InterPro" id="IPR010255">
    <property type="entry name" value="Haem_peroxidase_sf"/>
</dbReference>
<dbReference type="InterPro" id="IPR037120">
    <property type="entry name" value="Haem_peroxidase_sf_animal"/>
</dbReference>
<dbReference type="GO" id="GO:0004666">
    <property type="term" value="F:prostaglandin-endoperoxide synthase activity"/>
    <property type="evidence" value="ECO:0007669"/>
    <property type="project" value="TreeGrafter"/>
</dbReference>
<keyword evidence="6" id="KW-1185">Reference proteome</keyword>
<gene>
    <name evidence="5" type="ORF">FKG94_09980</name>
</gene>
<organism evidence="5 6">
    <name type="scientific">Exilibacterium tricleocarpae</name>
    <dbReference type="NCBI Taxonomy" id="2591008"/>
    <lineage>
        <taxon>Bacteria</taxon>
        <taxon>Pseudomonadati</taxon>
        <taxon>Pseudomonadota</taxon>
        <taxon>Gammaproteobacteria</taxon>
        <taxon>Cellvibrionales</taxon>
        <taxon>Cellvibrionaceae</taxon>
        <taxon>Exilibacterium</taxon>
    </lineage>
</organism>
<dbReference type="SUPFAM" id="SSF48113">
    <property type="entry name" value="Heme-dependent peroxidases"/>
    <property type="match status" value="1"/>
</dbReference>
<dbReference type="GO" id="GO:0005737">
    <property type="term" value="C:cytoplasm"/>
    <property type="evidence" value="ECO:0007669"/>
    <property type="project" value="TreeGrafter"/>
</dbReference>
<keyword evidence="4" id="KW-0408">Iron</keyword>
<dbReference type="Proteomes" id="UP000319732">
    <property type="component" value="Unassembled WGS sequence"/>
</dbReference>
<dbReference type="GO" id="GO:0046872">
    <property type="term" value="F:metal ion binding"/>
    <property type="evidence" value="ECO:0007669"/>
    <property type="project" value="UniProtKB-KW"/>
</dbReference>
<dbReference type="OrthoDB" id="9765610at2"/>
<dbReference type="InterPro" id="IPR019791">
    <property type="entry name" value="Haem_peroxidase_animal"/>
</dbReference>
<dbReference type="PRINTS" id="PR00457">
    <property type="entry name" value="ANPEROXIDASE"/>
</dbReference>
<dbReference type="RefSeq" id="WP_142904068.1">
    <property type="nucleotide sequence ID" value="NZ_ML660091.1"/>
</dbReference>
<keyword evidence="1" id="KW-0479">Metal-binding</keyword>
<name>A0A545TUW1_9GAMM</name>
<proteinExistence type="predicted"/>
<dbReference type="GO" id="GO:0006631">
    <property type="term" value="P:fatty acid metabolic process"/>
    <property type="evidence" value="ECO:0007669"/>
    <property type="project" value="UniProtKB-ARBA"/>
</dbReference>
<dbReference type="GO" id="GO:0016702">
    <property type="term" value="F:oxidoreductase activity, acting on single donors with incorporation of molecular oxygen, incorporation of two atoms of oxygen"/>
    <property type="evidence" value="ECO:0007669"/>
    <property type="project" value="TreeGrafter"/>
</dbReference>
<evidence type="ECO:0000256" key="3">
    <source>
        <dbReference type="ARBA" id="ARBA00023002"/>
    </source>
</evidence>
<sequence length="535" mass="60986">MGIVNRIFNIVSKIPYTNTFLNRYATNRICTIIKPRPRAFSLWSHQPMPRGSTPTPTGYEEQGAVGDYTTWPMLTNRLYFARHLPPADPGYTTQLPEDRPYNPDTGATGAVTALFRREGSMKPSRSSLLFMFFAQWFTDSVLRVDPGDRRKNTSNHNIDLCQIYGLTETAANALRSKRGGKLRSQHIDGAEYPDYLGTVDAGGHWQVKEHYRVLPYTSDERLAQIFGAWPQDRKHKLYATGLDRGNSSIGYVAISTLFLREHNRICDELHNRYPAWDDERLFQTARMINTVILMKLVIEEYINHIAGLRLFKLDHTFAERQAWYRTPWIALEFDLLYRWHGLIPDQIVIGGRNYDHLQYRVNNALFEAAGLGSVIQAASVQAAGAISLQNVPEFMLGAEYATVRMGRDFRLRPYNDYRRQFGFKPLSRFDELTDDAQLIDALKGLYNDVNQVEFIVGMFAQGSVGEGLFGDLLNAMVAYDAFTQIYTNPLLSQNVYNAHTFSDYGLQLIEKTTSLADLVHRNLADSDEVAVRFAV</sequence>
<evidence type="ECO:0000313" key="5">
    <source>
        <dbReference type="EMBL" id="TQV81015.1"/>
    </source>
</evidence>
<dbReference type="EMBL" id="VHSG01000009">
    <property type="protein sequence ID" value="TQV81015.1"/>
    <property type="molecule type" value="Genomic_DNA"/>
</dbReference>
<dbReference type="GO" id="GO:0020037">
    <property type="term" value="F:heme binding"/>
    <property type="evidence" value="ECO:0007669"/>
    <property type="project" value="InterPro"/>
</dbReference>
<dbReference type="Pfam" id="PF03098">
    <property type="entry name" value="An_peroxidase"/>
    <property type="match status" value="1"/>
</dbReference>